<accession>A0AAU8JBF0</accession>
<dbReference type="EMBL" id="CP159837">
    <property type="protein sequence ID" value="XCM36069.1"/>
    <property type="molecule type" value="Genomic_DNA"/>
</dbReference>
<proteinExistence type="predicted"/>
<organism evidence="1">
    <name type="scientific">Planktothricoides raciborskii GIHE-MW2</name>
    <dbReference type="NCBI Taxonomy" id="2792601"/>
    <lineage>
        <taxon>Bacteria</taxon>
        <taxon>Bacillati</taxon>
        <taxon>Cyanobacteriota</taxon>
        <taxon>Cyanophyceae</taxon>
        <taxon>Oscillatoriophycideae</taxon>
        <taxon>Oscillatoriales</taxon>
        <taxon>Oscillatoriaceae</taxon>
        <taxon>Planktothricoides</taxon>
    </lineage>
</organism>
<evidence type="ECO:0000313" key="1">
    <source>
        <dbReference type="EMBL" id="XCM36069.1"/>
    </source>
</evidence>
<protein>
    <submittedName>
        <fullName evidence="1">Uncharacterized protein</fullName>
    </submittedName>
</protein>
<name>A0AAU8JBF0_9CYAN</name>
<sequence>MNFEQEYQKCLDKLVWATNHLQFEVSETKLEQIAELIVQPMTGPWRYFHTPDHIFEVGGSTDPIEVLAALFHDLVYVQVDQSVNFNLAYYISGLIKEVKPLKGGGKEHLKIRDRSEIGKDDIFDIVLSVFGFTPGQQLSPFGGQNEFLSALVAAKALQEFVSKKILVQISACIEATIPFQMPSADGLTASDRLYKRIQETNNQFNLQFTDEEILSTVKRAVRMANRDVEGFATPSAASFLDNTWNLLPETNHNLINSSTYTVQEYRVSLQKMEGFMNFLKPESVFRQFAGEPDEETYNNLVNGSRKNIEVARLYLGTKVVTIAFIEAISLRVGLDIPLSTMMGELPEKGTTSAKKLEDFLPNLNDQAYHPKDELETTVLNLLEKGRTKSSAYDIKHSPLATFFVKTMGFDEINHQLNHAKEFFKQLDSAGDLPSKISAAKVFIAGFNSTVTNQVTDGILKVFDSRREALSRS</sequence>
<dbReference type="RefSeq" id="WP_054464159.1">
    <property type="nucleotide sequence ID" value="NZ_CP159837.1"/>
</dbReference>
<gene>
    <name evidence="1" type="ORF">ABWT76_004801</name>
</gene>
<dbReference type="AlphaFoldDB" id="A0AAU8JBF0"/>
<reference evidence="1" key="1">
    <citation type="submission" date="2024-07" db="EMBL/GenBank/DDBJ databases">
        <authorList>
            <person name="Kim Y.J."/>
            <person name="Jeong J.Y."/>
        </authorList>
    </citation>
    <scope>NUCLEOTIDE SEQUENCE</scope>
    <source>
        <strain evidence="1">GIHE-MW2</strain>
    </source>
</reference>